<name>A0A5B7FAE1_PORTR</name>
<evidence type="ECO:0008006" key="4">
    <source>
        <dbReference type="Google" id="ProtNLM"/>
    </source>
</evidence>
<proteinExistence type="predicted"/>
<reference evidence="2 3" key="1">
    <citation type="submission" date="2019-05" db="EMBL/GenBank/DDBJ databases">
        <title>Another draft genome of Portunus trituberculatus and its Hox gene families provides insights of decapod evolution.</title>
        <authorList>
            <person name="Jeong J.-H."/>
            <person name="Song I."/>
            <person name="Kim S."/>
            <person name="Choi T."/>
            <person name="Kim D."/>
            <person name="Ryu S."/>
            <person name="Kim W."/>
        </authorList>
    </citation>
    <scope>NUCLEOTIDE SEQUENCE [LARGE SCALE GENOMIC DNA]</scope>
    <source>
        <tissue evidence="2">Muscle</tissue>
    </source>
</reference>
<organism evidence="2 3">
    <name type="scientific">Portunus trituberculatus</name>
    <name type="common">Swimming crab</name>
    <name type="synonym">Neptunus trituberculatus</name>
    <dbReference type="NCBI Taxonomy" id="210409"/>
    <lineage>
        <taxon>Eukaryota</taxon>
        <taxon>Metazoa</taxon>
        <taxon>Ecdysozoa</taxon>
        <taxon>Arthropoda</taxon>
        <taxon>Crustacea</taxon>
        <taxon>Multicrustacea</taxon>
        <taxon>Malacostraca</taxon>
        <taxon>Eumalacostraca</taxon>
        <taxon>Eucarida</taxon>
        <taxon>Decapoda</taxon>
        <taxon>Pleocyemata</taxon>
        <taxon>Brachyura</taxon>
        <taxon>Eubrachyura</taxon>
        <taxon>Portunoidea</taxon>
        <taxon>Portunidae</taxon>
        <taxon>Portuninae</taxon>
        <taxon>Portunus</taxon>
    </lineage>
</organism>
<evidence type="ECO:0000313" key="2">
    <source>
        <dbReference type="EMBL" id="MPC43412.1"/>
    </source>
</evidence>
<dbReference type="Proteomes" id="UP000324222">
    <property type="component" value="Unassembled WGS sequence"/>
</dbReference>
<sequence>MKGKKTNSIACHYGLTPSSVSTIFKSADSIKKAGETISSLQAKRTTQTRDSAMDKMEPCGNCGAVGSSRSVASESSEADPLTTEIATTVHPQSPGLGALQTREGGQPNPPTGVEQKPLVRIASARSSLGNIEGGEGGHTGSCNRYWKPLLFHPLGYGFAVDFVGICATPPLKGTPLRV</sequence>
<accession>A0A5B7FAE1</accession>
<feature type="region of interest" description="Disordered" evidence="1">
    <location>
        <begin position="63"/>
        <end position="116"/>
    </location>
</feature>
<comment type="caution">
    <text evidence="2">The sequence shown here is derived from an EMBL/GenBank/DDBJ whole genome shotgun (WGS) entry which is preliminary data.</text>
</comment>
<dbReference type="AlphaFoldDB" id="A0A5B7FAE1"/>
<feature type="compositionally biased region" description="Low complexity" evidence="1">
    <location>
        <begin position="64"/>
        <end position="75"/>
    </location>
</feature>
<protein>
    <recommendedName>
        <fullName evidence="4">HTH psq-type domain-containing protein</fullName>
    </recommendedName>
</protein>
<evidence type="ECO:0000256" key="1">
    <source>
        <dbReference type="SAM" id="MobiDB-lite"/>
    </source>
</evidence>
<dbReference type="EMBL" id="VSRR010005819">
    <property type="protein sequence ID" value="MPC43412.1"/>
    <property type="molecule type" value="Genomic_DNA"/>
</dbReference>
<keyword evidence="3" id="KW-1185">Reference proteome</keyword>
<evidence type="ECO:0000313" key="3">
    <source>
        <dbReference type="Proteomes" id="UP000324222"/>
    </source>
</evidence>
<gene>
    <name evidence="2" type="ORF">E2C01_037059</name>
</gene>